<protein>
    <submittedName>
        <fullName evidence="1">Uncharacterized protein</fullName>
    </submittedName>
</protein>
<gene>
    <name evidence="1" type="ORF">ESCO13_00244</name>
</gene>
<sequence>MLVSEILPDSNGNQITIDWFPGTGTLDLTAEWSGDIYGEGVLSLSTEQMIILRDFLISLDLGENK</sequence>
<name>A0A1D7XFL6_9CAUD</name>
<keyword evidence="2" id="KW-1185">Reference proteome</keyword>
<organism evidence="1 2">
    <name type="scientific">Escherichia phage ESCO13</name>
    <dbReference type="NCBI Taxonomy" id="1881104"/>
    <lineage>
        <taxon>Viruses</taxon>
        <taxon>Duplodnaviria</taxon>
        <taxon>Heunggongvirae</taxon>
        <taxon>Uroviricota</taxon>
        <taxon>Caudoviricetes</taxon>
        <taxon>Stephanstirmvirinae</taxon>
        <taxon>Phapecoctavirus</taxon>
        <taxon>Phapecoctavirus ESCO13</taxon>
    </lineage>
</organism>
<dbReference type="Proteomes" id="UP000225358">
    <property type="component" value="Segment"/>
</dbReference>
<dbReference type="EMBL" id="KX552041">
    <property type="protein sequence ID" value="AOQ27360.1"/>
    <property type="molecule type" value="Genomic_DNA"/>
</dbReference>
<proteinExistence type="predicted"/>
<accession>A0A1D7XFL6</accession>
<evidence type="ECO:0000313" key="1">
    <source>
        <dbReference type="EMBL" id="AOQ27360.1"/>
    </source>
</evidence>
<reference evidence="1" key="1">
    <citation type="submission" date="2017-02" db="EMBL/GenBank/DDBJ databases">
        <title>Complete genome sequence of two Escherichia coli phages, vB_EcoM_ ESCO5 and vB_EcoM_ESCO13, which are related to phAPEC8.</title>
        <authorList>
            <person name="Trotereau A."/>
            <person name="Gonnet M."/>
            <person name="Viardot A."/>
            <person name="Lalmanach A.-C."/>
            <person name="Guabiraba R."/>
            <person name="Chanteloup N."/>
            <person name="Schouler C."/>
        </authorList>
    </citation>
    <scope>NUCLEOTIDE SEQUENCE [LARGE SCALE GENOMIC DNA]</scope>
</reference>
<evidence type="ECO:0000313" key="2">
    <source>
        <dbReference type="Proteomes" id="UP000225358"/>
    </source>
</evidence>